<gene>
    <name evidence="2" type="ORF">METZ01_LOCUS266752</name>
</gene>
<sequence length="39" mass="4550">LHSRSFAKNLWRSSHHPVGRRRPSGWSLGIRARRQSQAI</sequence>
<reference evidence="2" key="1">
    <citation type="submission" date="2018-05" db="EMBL/GenBank/DDBJ databases">
        <authorList>
            <person name="Lanie J.A."/>
            <person name="Ng W.-L."/>
            <person name="Kazmierczak K.M."/>
            <person name="Andrzejewski T.M."/>
            <person name="Davidsen T.M."/>
            <person name="Wayne K.J."/>
            <person name="Tettelin H."/>
            <person name="Glass J.I."/>
            <person name="Rusch D."/>
            <person name="Podicherti R."/>
            <person name="Tsui H.-C.T."/>
            <person name="Winkler M.E."/>
        </authorList>
    </citation>
    <scope>NUCLEOTIDE SEQUENCE</scope>
</reference>
<organism evidence="2">
    <name type="scientific">marine metagenome</name>
    <dbReference type="NCBI Taxonomy" id="408172"/>
    <lineage>
        <taxon>unclassified sequences</taxon>
        <taxon>metagenomes</taxon>
        <taxon>ecological metagenomes</taxon>
    </lineage>
</organism>
<feature type="region of interest" description="Disordered" evidence="1">
    <location>
        <begin position="1"/>
        <end position="39"/>
    </location>
</feature>
<feature type="non-terminal residue" evidence="2">
    <location>
        <position position="39"/>
    </location>
</feature>
<feature type="compositionally biased region" description="Basic residues" evidence="1">
    <location>
        <begin position="13"/>
        <end position="23"/>
    </location>
</feature>
<evidence type="ECO:0000256" key="1">
    <source>
        <dbReference type="SAM" id="MobiDB-lite"/>
    </source>
</evidence>
<protein>
    <submittedName>
        <fullName evidence="2">Uncharacterized protein</fullName>
    </submittedName>
</protein>
<evidence type="ECO:0000313" key="2">
    <source>
        <dbReference type="EMBL" id="SVC13898.1"/>
    </source>
</evidence>
<accession>A0A382JPZ7</accession>
<feature type="non-terminal residue" evidence="2">
    <location>
        <position position="1"/>
    </location>
</feature>
<proteinExistence type="predicted"/>
<dbReference type="EMBL" id="UINC01075577">
    <property type="protein sequence ID" value="SVC13898.1"/>
    <property type="molecule type" value="Genomic_DNA"/>
</dbReference>
<dbReference type="AlphaFoldDB" id="A0A382JPZ7"/>
<name>A0A382JPZ7_9ZZZZ</name>